<dbReference type="EC" id="2.7.7.49" evidence="1"/>
<evidence type="ECO:0000256" key="3">
    <source>
        <dbReference type="ARBA" id="ARBA00022695"/>
    </source>
</evidence>
<dbReference type="GO" id="GO:0003723">
    <property type="term" value="F:RNA binding"/>
    <property type="evidence" value="ECO:0007669"/>
    <property type="project" value="InterPro"/>
</dbReference>
<evidence type="ECO:0000256" key="4">
    <source>
        <dbReference type="ARBA" id="ARBA00022723"/>
    </source>
</evidence>
<comment type="caution">
    <text evidence="11">The sequence shown here is derived from an EMBL/GenBank/DDBJ whole genome shotgun (WGS) entry which is preliminary data.</text>
</comment>
<dbReference type="InterPro" id="IPR043128">
    <property type="entry name" value="Rev_trsase/Diguanyl_cyclase"/>
</dbReference>
<reference evidence="11" key="1">
    <citation type="submission" date="2023-06" db="EMBL/GenBank/DDBJ databases">
        <title>Comparative genomics of Bacillaceae isolates and their secondary metabolite potential.</title>
        <authorList>
            <person name="Song L."/>
            <person name="Nielsen L.J."/>
            <person name="Mohite O."/>
            <person name="Xu X."/>
            <person name="Weber T."/>
            <person name="Kovacs A.T."/>
        </authorList>
    </citation>
    <scope>NUCLEOTIDE SEQUENCE</scope>
    <source>
        <strain evidence="11">D8_B_37</strain>
    </source>
</reference>
<dbReference type="PRINTS" id="PR00866">
    <property type="entry name" value="RNADNAPOLMS"/>
</dbReference>
<dbReference type="CDD" id="cd01651">
    <property type="entry name" value="RT_G2_intron"/>
    <property type="match status" value="1"/>
</dbReference>
<dbReference type="PROSITE" id="PS50878">
    <property type="entry name" value="RT_POL"/>
    <property type="match status" value="1"/>
</dbReference>
<dbReference type="InterPro" id="IPR043502">
    <property type="entry name" value="DNA/RNA_pol_sf"/>
</dbReference>
<feature type="domain" description="Reverse transcriptase" evidence="10">
    <location>
        <begin position="49"/>
        <end position="288"/>
    </location>
</feature>
<keyword evidence="7" id="KW-0051">Antiviral defense</keyword>
<dbReference type="InterPro" id="IPR051083">
    <property type="entry name" value="GrpII_Intron_Splice-Mob/Def"/>
</dbReference>
<keyword evidence="6 11" id="KW-0695">RNA-directed DNA polymerase</keyword>
<keyword evidence="2 11" id="KW-0808">Transferase</keyword>
<dbReference type="Pfam" id="PF08388">
    <property type="entry name" value="GIIM"/>
    <property type="match status" value="1"/>
</dbReference>
<evidence type="ECO:0000256" key="9">
    <source>
        <dbReference type="ARBA" id="ARBA00048173"/>
    </source>
</evidence>
<evidence type="ECO:0000256" key="7">
    <source>
        <dbReference type="ARBA" id="ARBA00023118"/>
    </source>
</evidence>
<evidence type="ECO:0000313" key="13">
    <source>
        <dbReference type="Proteomes" id="UP001234602"/>
    </source>
</evidence>
<dbReference type="InterPro" id="IPR013597">
    <property type="entry name" value="Mat_intron_G2"/>
</dbReference>
<dbReference type="RefSeq" id="WP_289319185.1">
    <property type="nucleotide sequence ID" value="NZ_JAUCEY010000007.1"/>
</dbReference>
<evidence type="ECO:0000313" key="12">
    <source>
        <dbReference type="EMBL" id="MDM5455562.1"/>
    </source>
</evidence>
<proteinExistence type="inferred from homology"/>
<accession>A0AAW7IHD3</accession>
<dbReference type="EMBL" id="JAUCEY010000007">
    <property type="protein sequence ID" value="MDM5451016.1"/>
    <property type="molecule type" value="Genomic_DNA"/>
</dbReference>
<sequence>MKESKPYKITKQVVMSAFKRVKANRGSAGIDGQDLKEFEENLKDNLYKIWNRMSSGSYFPPPVKLVEIPKKTGGKRGLGIPTVEDRVAQMVVKMYFEPKVEPIFHEDSYGYRPNKSALDAIGQARKRCWKYDYVIEFDIKGLFDNIDHELLMRAVHKHTREPWIMMYIERWLKAPFIDSKGRKIERNSGTPQGGVISPVLANLFMHYAFDMWMVRTNPHAPFERYADDAIIHCKTETEAQEILGKLNQRLKECKLELHPMKTKIVYCKDKDRNKDYPVIEFDFLGYTFRRIFIKDRLGRLQFNFLPSVSKKSAKTFRDKIKAKRIHSFTGSKIEIIAEMINPIVRGWLNYFIKFNPSAVKYSIDCLNRRLVKWAMCKFKRFRGHRARAEKWLKELAQREPKMFPHWALGMTP</sequence>
<dbReference type="EMBL" id="JAUCEY010000008">
    <property type="protein sequence ID" value="MDM5455562.1"/>
    <property type="molecule type" value="Genomic_DNA"/>
</dbReference>
<evidence type="ECO:0000256" key="1">
    <source>
        <dbReference type="ARBA" id="ARBA00012493"/>
    </source>
</evidence>
<dbReference type="Proteomes" id="UP001234602">
    <property type="component" value="Unassembled WGS sequence"/>
</dbReference>
<dbReference type="NCBIfam" id="TIGR04416">
    <property type="entry name" value="group_II_RT_mat"/>
    <property type="match status" value="1"/>
</dbReference>
<dbReference type="GO" id="GO:0003964">
    <property type="term" value="F:RNA-directed DNA polymerase activity"/>
    <property type="evidence" value="ECO:0007669"/>
    <property type="project" value="UniProtKB-KW"/>
</dbReference>
<keyword evidence="4" id="KW-0479">Metal-binding</keyword>
<dbReference type="GO" id="GO:0051607">
    <property type="term" value="P:defense response to virus"/>
    <property type="evidence" value="ECO:0007669"/>
    <property type="project" value="UniProtKB-KW"/>
</dbReference>
<gene>
    <name evidence="11" type="primary">ltrA</name>
    <name evidence="11" type="ORF">QUF89_01970</name>
    <name evidence="12" type="ORF">QUF89_26105</name>
</gene>
<dbReference type="PANTHER" id="PTHR34047:SF3">
    <property type="entry name" value="BLR2052 PROTEIN"/>
    <property type="match status" value="1"/>
</dbReference>
<dbReference type="Pfam" id="PF00078">
    <property type="entry name" value="RVT_1"/>
    <property type="match status" value="1"/>
</dbReference>
<dbReference type="PANTHER" id="PTHR34047">
    <property type="entry name" value="NUCLEAR INTRON MATURASE 1, MITOCHONDRIAL-RELATED"/>
    <property type="match status" value="1"/>
</dbReference>
<dbReference type="Gene3D" id="3.30.70.270">
    <property type="match status" value="1"/>
</dbReference>
<dbReference type="InterPro" id="IPR000123">
    <property type="entry name" value="Reverse_transcriptase_msDNA"/>
</dbReference>
<dbReference type="InterPro" id="IPR000477">
    <property type="entry name" value="RT_dom"/>
</dbReference>
<evidence type="ECO:0000313" key="11">
    <source>
        <dbReference type="EMBL" id="MDM5451016.1"/>
    </source>
</evidence>
<dbReference type="SUPFAM" id="SSF56672">
    <property type="entry name" value="DNA/RNA polymerases"/>
    <property type="match status" value="1"/>
</dbReference>
<dbReference type="GO" id="GO:0046872">
    <property type="term" value="F:metal ion binding"/>
    <property type="evidence" value="ECO:0007669"/>
    <property type="project" value="UniProtKB-KW"/>
</dbReference>
<keyword evidence="3 11" id="KW-0548">Nucleotidyltransferase</keyword>
<protein>
    <recommendedName>
        <fullName evidence="1">RNA-directed DNA polymerase</fullName>
        <ecNumber evidence="1">2.7.7.49</ecNumber>
    </recommendedName>
</protein>
<organism evidence="11 13">
    <name type="scientific">Peribacillus simplex</name>
    <dbReference type="NCBI Taxonomy" id="1478"/>
    <lineage>
        <taxon>Bacteria</taxon>
        <taxon>Bacillati</taxon>
        <taxon>Bacillota</taxon>
        <taxon>Bacilli</taxon>
        <taxon>Bacillales</taxon>
        <taxon>Bacillaceae</taxon>
        <taxon>Peribacillus</taxon>
    </lineage>
</organism>
<evidence type="ECO:0000256" key="2">
    <source>
        <dbReference type="ARBA" id="ARBA00022679"/>
    </source>
</evidence>
<dbReference type="InterPro" id="IPR030931">
    <property type="entry name" value="Group_II_RT_mat"/>
</dbReference>
<name>A0AAW7IHD3_9BACI</name>
<evidence type="ECO:0000256" key="5">
    <source>
        <dbReference type="ARBA" id="ARBA00022842"/>
    </source>
</evidence>
<dbReference type="AlphaFoldDB" id="A0AAW7IHD3"/>
<evidence type="ECO:0000259" key="10">
    <source>
        <dbReference type="PROSITE" id="PS50878"/>
    </source>
</evidence>
<comment type="catalytic activity">
    <reaction evidence="9">
        <text>DNA(n) + a 2'-deoxyribonucleoside 5'-triphosphate = DNA(n+1) + diphosphate</text>
        <dbReference type="Rhea" id="RHEA:22508"/>
        <dbReference type="Rhea" id="RHEA-COMP:17339"/>
        <dbReference type="Rhea" id="RHEA-COMP:17340"/>
        <dbReference type="ChEBI" id="CHEBI:33019"/>
        <dbReference type="ChEBI" id="CHEBI:61560"/>
        <dbReference type="ChEBI" id="CHEBI:173112"/>
        <dbReference type="EC" id="2.7.7.49"/>
    </reaction>
</comment>
<evidence type="ECO:0000256" key="6">
    <source>
        <dbReference type="ARBA" id="ARBA00022918"/>
    </source>
</evidence>
<keyword evidence="5" id="KW-0460">Magnesium</keyword>
<evidence type="ECO:0000256" key="8">
    <source>
        <dbReference type="ARBA" id="ARBA00034120"/>
    </source>
</evidence>
<comment type="similarity">
    <text evidence="8">Belongs to the bacterial reverse transcriptase family.</text>
</comment>